<dbReference type="GO" id="GO:0140664">
    <property type="term" value="F:ATP-dependent DNA damage sensor activity"/>
    <property type="evidence" value="ECO:0007669"/>
    <property type="project" value="InterPro"/>
</dbReference>
<keyword evidence="4 13" id="KW-0863">Zinc-finger</keyword>
<evidence type="ECO:0000256" key="12">
    <source>
        <dbReference type="NCBIfam" id="TIGR00416"/>
    </source>
</evidence>
<evidence type="ECO:0000313" key="16">
    <source>
        <dbReference type="Proteomes" id="UP000275461"/>
    </source>
</evidence>
<dbReference type="SUPFAM" id="SSF52540">
    <property type="entry name" value="P-loop containing nucleoside triphosphate hydrolases"/>
    <property type="match status" value="1"/>
</dbReference>
<accession>A0A498C9V8</accession>
<gene>
    <name evidence="11" type="primary">radA</name>
    <name evidence="15" type="ORF">DFR31_1086</name>
</gene>
<evidence type="ECO:0000259" key="14">
    <source>
        <dbReference type="PROSITE" id="PS50162"/>
    </source>
</evidence>
<comment type="domain">
    <text evidence="11">The middle region has homology to RecA with ATPase motifs including the RadA KNRFG motif, while the C-terminus is homologous to Lon protease.</text>
</comment>
<feature type="short sequence motif" description="RadA KNRFG motif" evidence="11">
    <location>
        <begin position="251"/>
        <end position="255"/>
    </location>
</feature>
<protein>
    <recommendedName>
        <fullName evidence="11 12">DNA repair protein RadA</fullName>
    </recommendedName>
</protein>
<comment type="caution">
    <text evidence="15">The sequence shown here is derived from an EMBL/GenBank/DDBJ whole genome shotgun (WGS) entry which is preliminary data.</text>
</comment>
<dbReference type="Gene3D" id="3.40.50.300">
    <property type="entry name" value="P-loop containing nucleotide triphosphate hydrolases"/>
    <property type="match status" value="1"/>
</dbReference>
<keyword evidence="8 11" id="KW-0346">Stress response</keyword>
<dbReference type="FunFam" id="3.40.50.300:FF:000050">
    <property type="entry name" value="DNA repair protein RadA"/>
    <property type="match status" value="1"/>
</dbReference>
<dbReference type="InterPro" id="IPR003593">
    <property type="entry name" value="AAA+_ATPase"/>
</dbReference>
<dbReference type="Pfam" id="PF18073">
    <property type="entry name" value="Zn_ribbon_LapB"/>
    <property type="match status" value="1"/>
</dbReference>
<evidence type="ECO:0000256" key="5">
    <source>
        <dbReference type="ARBA" id="ARBA00022801"/>
    </source>
</evidence>
<keyword evidence="2 11" id="KW-0547">Nucleotide-binding</keyword>
<keyword evidence="9 11" id="KW-0238">DNA-binding</keyword>
<dbReference type="GO" id="GO:0016787">
    <property type="term" value="F:hydrolase activity"/>
    <property type="evidence" value="ECO:0007669"/>
    <property type="project" value="UniProtKB-KW"/>
</dbReference>
<organism evidence="15 16">
    <name type="scientific">Alkalispirillum mobile</name>
    <dbReference type="NCBI Taxonomy" id="85925"/>
    <lineage>
        <taxon>Bacteria</taxon>
        <taxon>Pseudomonadati</taxon>
        <taxon>Pseudomonadota</taxon>
        <taxon>Gammaproteobacteria</taxon>
        <taxon>Chromatiales</taxon>
        <taxon>Ectothiorhodospiraceae</taxon>
        <taxon>Alkalispirillum</taxon>
    </lineage>
</organism>
<evidence type="ECO:0000256" key="4">
    <source>
        <dbReference type="ARBA" id="ARBA00022771"/>
    </source>
</evidence>
<dbReference type="SMART" id="SM00382">
    <property type="entry name" value="AAA"/>
    <property type="match status" value="1"/>
</dbReference>
<keyword evidence="7 11" id="KW-0067">ATP-binding</keyword>
<evidence type="ECO:0000313" key="15">
    <source>
        <dbReference type="EMBL" id="RLK51166.1"/>
    </source>
</evidence>
<evidence type="ECO:0000256" key="9">
    <source>
        <dbReference type="ARBA" id="ARBA00023125"/>
    </source>
</evidence>
<evidence type="ECO:0000256" key="10">
    <source>
        <dbReference type="ARBA" id="ARBA00023204"/>
    </source>
</evidence>
<keyword evidence="6 13" id="KW-0862">Zinc</keyword>
<feature type="domain" description="RecA family profile 1" evidence="14">
    <location>
        <begin position="66"/>
        <end position="214"/>
    </location>
</feature>
<dbReference type="NCBIfam" id="TIGR00416">
    <property type="entry name" value="sms"/>
    <property type="match status" value="1"/>
</dbReference>
<dbReference type="AlphaFoldDB" id="A0A498C9V8"/>
<evidence type="ECO:0000256" key="8">
    <source>
        <dbReference type="ARBA" id="ARBA00023016"/>
    </source>
</evidence>
<evidence type="ECO:0000256" key="13">
    <source>
        <dbReference type="RuleBase" id="RU003555"/>
    </source>
</evidence>
<dbReference type="PANTHER" id="PTHR32472">
    <property type="entry name" value="DNA REPAIR PROTEIN RADA"/>
    <property type="match status" value="1"/>
</dbReference>
<evidence type="ECO:0000256" key="2">
    <source>
        <dbReference type="ARBA" id="ARBA00022741"/>
    </source>
</evidence>
<dbReference type="InterPro" id="IPR020568">
    <property type="entry name" value="Ribosomal_Su5_D2-typ_SF"/>
</dbReference>
<dbReference type="EMBL" id="RCDA01000001">
    <property type="protein sequence ID" value="RLK51166.1"/>
    <property type="molecule type" value="Genomic_DNA"/>
</dbReference>
<evidence type="ECO:0000256" key="6">
    <source>
        <dbReference type="ARBA" id="ARBA00022833"/>
    </source>
</evidence>
<dbReference type="FunFam" id="3.30.230.10:FF:000011">
    <property type="entry name" value="DNA repair protein RadA"/>
    <property type="match status" value="1"/>
</dbReference>
<keyword evidence="10 11" id="KW-0234">DNA repair</keyword>
<dbReference type="PROSITE" id="PS50162">
    <property type="entry name" value="RECA_2"/>
    <property type="match status" value="1"/>
</dbReference>
<proteinExistence type="inferred from homology"/>
<sequence>MARTKTEFVCTDCGGITPKWQGQCPDCGAWNTLEETTRAPAAPGKGRVGLAARSAVQTLDQVSLEEEARHRTDSRELDRVLGGGLVNGAVILLGGDPGIGKSTLLLQTLSNLARDHAALYVTGEESLQQVALRASRLGLPRDRLEVLAETSVEAMLATAEARRPRVMVVDSVQTVFTEALQSAPGSVSQVRESAAQLVRYAKRSGTALFLVGHVTKEGALAGPRVLEHMVDTVLYFESDSGSRFRLLRAVKNRFGAANELGVFAMQEDGLKEVRNPSAIFLSRHESAVPGSLVTVTREGSRPLMVEVQALVADSPLSNPRRVAVGLDGNRLSLLLAVLARHGGVAMHGLDVFLNVVGGVRVSETASDLPAVLAVLSSLRDRPLPLDTVVFGEIGLAGEIRPVPNGEERLLEAAKHGFRRAIVPRKNRPRKLPEGLEVVGVERLQEAMEAVF</sequence>
<dbReference type="InterPro" id="IPR004504">
    <property type="entry name" value="DNA_repair_RadA"/>
</dbReference>
<comment type="function">
    <text evidence="13">DNA-dependent ATPase involved in processing of recombination intermediates, plays a role in repairing DNA breaks. Stimulates the branch migration of RecA-mediated strand transfer reactions, allowing the 3' invading strand to extend heteroduplex DNA faster. Binds ssDNA in the presence of ADP but not other nucleotides, has ATPase activity that is stimulated by ssDNA and various branched DNA structures, but inhibited by SSB. Does not have RecA's homology-searching function.</text>
</comment>
<dbReference type="Pfam" id="PF13541">
    <property type="entry name" value="ChlI"/>
    <property type="match status" value="1"/>
</dbReference>
<dbReference type="PRINTS" id="PR01874">
    <property type="entry name" value="DNAREPAIRADA"/>
</dbReference>
<dbReference type="HAMAP" id="MF_01498">
    <property type="entry name" value="RadA_bact"/>
    <property type="match status" value="1"/>
</dbReference>
<name>A0A498C9V8_9GAMM</name>
<dbReference type="InterPro" id="IPR027417">
    <property type="entry name" value="P-loop_NTPase"/>
</dbReference>
<dbReference type="InterPro" id="IPR041166">
    <property type="entry name" value="Rubredoxin_2"/>
</dbReference>
<comment type="function">
    <text evidence="11">Plays a role in repairing double-strand DNA breaks, probably involving stabilizing or processing branched DNA or blocked replication forks.</text>
</comment>
<dbReference type="GO" id="GO:0008270">
    <property type="term" value="F:zinc ion binding"/>
    <property type="evidence" value="ECO:0007669"/>
    <property type="project" value="UniProtKB-KW"/>
</dbReference>
<dbReference type="GO" id="GO:0003684">
    <property type="term" value="F:damaged DNA binding"/>
    <property type="evidence" value="ECO:0007669"/>
    <property type="project" value="InterPro"/>
</dbReference>
<keyword evidence="3 11" id="KW-0227">DNA damage</keyword>
<dbReference type="SUPFAM" id="SSF54211">
    <property type="entry name" value="Ribosomal protein S5 domain 2-like"/>
    <property type="match status" value="1"/>
</dbReference>
<comment type="similarity">
    <text evidence="11 13">Belongs to the RecA family. RadA subfamily.</text>
</comment>
<dbReference type="PANTHER" id="PTHR32472:SF10">
    <property type="entry name" value="DNA REPAIR PROTEIN RADA-LIKE PROTEIN"/>
    <property type="match status" value="1"/>
</dbReference>
<dbReference type="InterPro" id="IPR020588">
    <property type="entry name" value="RecA_ATP-bd"/>
</dbReference>
<dbReference type="GO" id="GO:0005524">
    <property type="term" value="F:ATP binding"/>
    <property type="evidence" value="ECO:0007669"/>
    <property type="project" value="UniProtKB-UniRule"/>
</dbReference>
<dbReference type="InterPro" id="IPR014721">
    <property type="entry name" value="Ribsml_uS5_D2-typ_fold_subgr"/>
</dbReference>
<dbReference type="GO" id="GO:0000725">
    <property type="term" value="P:recombinational repair"/>
    <property type="evidence" value="ECO:0007669"/>
    <property type="project" value="UniProtKB-UniRule"/>
</dbReference>
<evidence type="ECO:0000256" key="3">
    <source>
        <dbReference type="ARBA" id="ARBA00022763"/>
    </source>
</evidence>
<feature type="region of interest" description="Lon-protease-like" evidence="11">
    <location>
        <begin position="350"/>
        <end position="451"/>
    </location>
</feature>
<dbReference type="OrthoDB" id="9803906at2"/>
<feature type="binding site" evidence="11">
    <location>
        <begin position="95"/>
        <end position="102"/>
    </location>
    <ligand>
        <name>ATP</name>
        <dbReference type="ChEBI" id="CHEBI:30616"/>
    </ligand>
</feature>
<dbReference type="RefSeq" id="WP_121441593.1">
    <property type="nucleotide sequence ID" value="NZ_RCDA01000001.1"/>
</dbReference>
<dbReference type="Proteomes" id="UP000275461">
    <property type="component" value="Unassembled WGS sequence"/>
</dbReference>
<evidence type="ECO:0000256" key="7">
    <source>
        <dbReference type="ARBA" id="ARBA00022840"/>
    </source>
</evidence>
<dbReference type="Pfam" id="PF13481">
    <property type="entry name" value="AAA_25"/>
    <property type="match status" value="1"/>
</dbReference>
<dbReference type="GO" id="GO:0005829">
    <property type="term" value="C:cytosol"/>
    <property type="evidence" value="ECO:0007669"/>
    <property type="project" value="TreeGrafter"/>
</dbReference>
<keyword evidence="16" id="KW-1185">Reference proteome</keyword>
<keyword evidence="1 11" id="KW-0479">Metal-binding</keyword>
<reference evidence="15 16" key="1">
    <citation type="submission" date="2018-10" db="EMBL/GenBank/DDBJ databases">
        <title>Genomic Encyclopedia of Type Strains, Phase IV (KMG-IV): sequencing the most valuable type-strain genomes for metagenomic binning, comparative biology and taxonomic classification.</title>
        <authorList>
            <person name="Goeker M."/>
        </authorList>
    </citation>
    <scope>NUCLEOTIDE SEQUENCE [LARGE SCALE GENOMIC DNA]</scope>
    <source>
        <strain evidence="15 16">DSM 12769</strain>
    </source>
</reference>
<evidence type="ECO:0000256" key="11">
    <source>
        <dbReference type="HAMAP-Rule" id="MF_01498"/>
    </source>
</evidence>
<keyword evidence="5" id="KW-0378">Hydrolase</keyword>
<dbReference type="CDD" id="cd01121">
    <property type="entry name" value="RadA_SMS_N"/>
    <property type="match status" value="1"/>
</dbReference>
<evidence type="ECO:0000256" key="1">
    <source>
        <dbReference type="ARBA" id="ARBA00022723"/>
    </source>
</evidence>
<dbReference type="Gene3D" id="3.30.230.10">
    <property type="match status" value="1"/>
</dbReference>